<organism evidence="3 4">
    <name type="scientific">Aquimarina intermedia</name>
    <dbReference type="NCBI Taxonomy" id="350814"/>
    <lineage>
        <taxon>Bacteria</taxon>
        <taxon>Pseudomonadati</taxon>
        <taxon>Bacteroidota</taxon>
        <taxon>Flavobacteriia</taxon>
        <taxon>Flavobacteriales</taxon>
        <taxon>Flavobacteriaceae</taxon>
        <taxon>Aquimarina</taxon>
    </lineage>
</organism>
<dbReference type="Gene3D" id="3.60.21.10">
    <property type="match status" value="1"/>
</dbReference>
<name>A0A5S5BUL3_9FLAO</name>
<keyword evidence="4" id="KW-1185">Reference proteome</keyword>
<evidence type="ECO:0000313" key="3">
    <source>
        <dbReference type="EMBL" id="TYP70006.1"/>
    </source>
</evidence>
<evidence type="ECO:0000313" key="4">
    <source>
        <dbReference type="Proteomes" id="UP000324376"/>
    </source>
</evidence>
<dbReference type="RefSeq" id="WP_148783786.1">
    <property type="nucleotide sequence ID" value="NZ_VNHU01000014.1"/>
</dbReference>
<comment type="caution">
    <text evidence="3">The sequence shown here is derived from an EMBL/GenBank/DDBJ whole genome shotgun (WGS) entry which is preliminary data.</text>
</comment>
<feature type="signal peptide" evidence="1">
    <location>
        <begin position="1"/>
        <end position="22"/>
    </location>
</feature>
<dbReference type="SUPFAM" id="SSF56300">
    <property type="entry name" value="Metallo-dependent phosphatases"/>
    <property type="match status" value="1"/>
</dbReference>
<keyword evidence="1" id="KW-0732">Signal</keyword>
<reference evidence="3 4" key="1">
    <citation type="submission" date="2019-07" db="EMBL/GenBank/DDBJ databases">
        <title>Genomic Encyclopedia of Archaeal and Bacterial Type Strains, Phase II (KMG-II): from individual species to whole genera.</title>
        <authorList>
            <person name="Goeker M."/>
        </authorList>
    </citation>
    <scope>NUCLEOTIDE SEQUENCE [LARGE SCALE GENOMIC DNA]</scope>
    <source>
        <strain evidence="3 4">DSM 17527</strain>
    </source>
</reference>
<evidence type="ECO:0000259" key="2">
    <source>
        <dbReference type="Pfam" id="PF00149"/>
    </source>
</evidence>
<protein>
    <submittedName>
        <fullName evidence="3">Calcineurin-like phosphoesterase family protein</fullName>
    </submittedName>
</protein>
<feature type="domain" description="Calcineurin-like phosphoesterase" evidence="2">
    <location>
        <begin position="45"/>
        <end position="240"/>
    </location>
</feature>
<proteinExistence type="predicted"/>
<feature type="chain" id="PRO_5024346219" evidence="1">
    <location>
        <begin position="23"/>
        <end position="1238"/>
    </location>
</feature>
<dbReference type="Proteomes" id="UP000324376">
    <property type="component" value="Unassembled WGS sequence"/>
</dbReference>
<dbReference type="Pfam" id="PF00149">
    <property type="entry name" value="Metallophos"/>
    <property type="match status" value="1"/>
</dbReference>
<dbReference type="EMBL" id="VNHU01000014">
    <property type="protein sequence ID" value="TYP70006.1"/>
    <property type="molecule type" value="Genomic_DNA"/>
</dbReference>
<dbReference type="AlphaFoldDB" id="A0A5S5BUL3"/>
<dbReference type="InterPro" id="IPR004843">
    <property type="entry name" value="Calcineurin-like_PHP"/>
</dbReference>
<gene>
    <name evidence="3" type="ORF">BD809_11416</name>
</gene>
<dbReference type="InterPro" id="IPR029052">
    <property type="entry name" value="Metallo-depent_PP-like"/>
</dbReference>
<sequence>MKKYNIILTILSFLLLSNCALYEPQYRDKKTSYTVTNADQIEKTFYLIGDAGYASLGESTPGLLAFEKYLKAHSQQGNYAIFLGDNIYPDGMPEKDAVDRPLAEHRLDAQIESVNSFDGQVIFIPGNHDWYNEGLKGLKREENYFESKLKDRKVFRPAKGCPIETIDITDNIQLILVDSQWYLEDWDKHPTINDNCPQIKSRETFFLEFQSALKKGQDKTNLIALHHPLFSNGVHGGKYAPVKHLYPSQRKIPLPVLGSLAMMIRTSGGVSSQDIQNKQYKSLVRRMSTIASGGERVIFASGHEHSIQYIVNDSIKQIVSGSGAKASYATLANDGIFAYGGQGFVRLDILKDGSSRASYFGSENNEPVLLFETEVHPKRKDYDFSSLPDSFDQTVEASVYDYEETDRTEVYESIWGDHYRDLYGKKIQAPVADLDTLYGGLTVIRKGGGQQTRSLRVKDKDGKEFNLRALRKSGVQFLQANAFKNNYVADDLENTISEDILQDFYTAAHPYIFTVIPDLSDAVGIYHTNPKVFYVPKQKTLGKYNAEYGDELYMIEERPEEHHVNQITFGQPDDIESTADVYERLRRDEKYKIDEAAFIRARMFDMLIGDWDRHQDQWRWAEFEKENGDHIFRPIPRDRDQAFSNFDGAFLGTLRGLIGVTNKFQVYDKTLKSIKWFNIAGLKLDRTFIQSSGKDEWKKQAKFIQDNLTDEVIETAFTKLPDAVKGDSSNEIKAKLKGRRDNLVKIAERYYKYLAELAIVTGTDKDDYIEVERMENGKTKITISRIKGGEKADVVSEKLYDRKNTKEIWLYGLDDDDYFNVRGKGDNPIYIRIIGGQDHDKFNIEKGRRVTIYDYKSKPNTIIRKGNAKVRFTDTYEVNSFDKNKEIVTKNSLIPAVAYNPDDGFKIGVKNVYRVNGFNRNPFTSKHTLTAGFYFATNGFDVKYKGEFAGVLKNFNLMVGAKFTSPNFSENFFGFGNETVNNDDDLGLDFNRVRISHIGVDIGAAKFGRFGSYFDYKARFEGIQVDKDGDRFIGNPVFESGDPEFFKRKYFVSADATYRYESYDVDVNPTNGMKFEINGGITANAEDFDRTFGYINPYLGFYNSLITSRKLVLKTSAQAQINLGDDYEFYQSAQLGQNTGLRGYRNQRFSGKRSFATSADLRYSFNQFKTGVLPIQIGIFGGFDLGRVWLSDNDNSTLWHNNYGGGFWINSADSLSGTFNFFTGEDGLRFSFGFGFTF</sequence>
<dbReference type="OrthoDB" id="333971at2"/>
<dbReference type="GO" id="GO:0016787">
    <property type="term" value="F:hydrolase activity"/>
    <property type="evidence" value="ECO:0007669"/>
    <property type="project" value="InterPro"/>
</dbReference>
<accession>A0A5S5BUL3</accession>
<evidence type="ECO:0000256" key="1">
    <source>
        <dbReference type="SAM" id="SignalP"/>
    </source>
</evidence>